<organism evidence="3 4">
    <name type="scientific">Paraburkholderia tagetis</name>
    <dbReference type="NCBI Taxonomy" id="2913261"/>
    <lineage>
        <taxon>Bacteria</taxon>
        <taxon>Pseudomonadati</taxon>
        <taxon>Pseudomonadota</taxon>
        <taxon>Betaproteobacteria</taxon>
        <taxon>Burkholderiales</taxon>
        <taxon>Burkholderiaceae</taxon>
        <taxon>Paraburkholderia</taxon>
    </lineage>
</organism>
<dbReference type="AlphaFoldDB" id="A0A9X1RSH4"/>
<accession>A0A9X1RSH4</accession>
<dbReference type="Proteomes" id="UP001139308">
    <property type="component" value="Unassembled WGS sequence"/>
</dbReference>
<dbReference type="RefSeq" id="WP_238466469.1">
    <property type="nucleotide sequence ID" value="NZ_JAKLJA010000025.1"/>
</dbReference>
<dbReference type="EMBL" id="JAKLJA010000025">
    <property type="protein sequence ID" value="MCG5076545.1"/>
    <property type="molecule type" value="Genomic_DNA"/>
</dbReference>
<evidence type="ECO:0008006" key="5">
    <source>
        <dbReference type="Google" id="ProtNLM"/>
    </source>
</evidence>
<evidence type="ECO:0000313" key="4">
    <source>
        <dbReference type="Proteomes" id="UP001139308"/>
    </source>
</evidence>
<comment type="caution">
    <text evidence="3">The sequence shown here is derived from an EMBL/GenBank/DDBJ whole genome shotgun (WGS) entry which is preliminary data.</text>
</comment>
<name>A0A9X1RSH4_9BURK</name>
<evidence type="ECO:0000256" key="1">
    <source>
        <dbReference type="SAM" id="MobiDB-lite"/>
    </source>
</evidence>
<dbReference type="PROSITE" id="PS51257">
    <property type="entry name" value="PROKAR_LIPOPROTEIN"/>
    <property type="match status" value="1"/>
</dbReference>
<evidence type="ECO:0000256" key="2">
    <source>
        <dbReference type="SAM" id="SignalP"/>
    </source>
</evidence>
<reference evidence="3" key="1">
    <citation type="submission" date="2022-01" db="EMBL/GenBank/DDBJ databases">
        <title>Genome sequence and assembly of Parabukholderia sp. RG36.</title>
        <authorList>
            <person name="Chhetri G."/>
        </authorList>
    </citation>
    <scope>NUCLEOTIDE SEQUENCE</scope>
    <source>
        <strain evidence="3">RG36</strain>
    </source>
</reference>
<evidence type="ECO:0000313" key="3">
    <source>
        <dbReference type="EMBL" id="MCG5076545.1"/>
    </source>
</evidence>
<feature type="signal peptide" evidence="2">
    <location>
        <begin position="1"/>
        <end position="27"/>
    </location>
</feature>
<keyword evidence="2" id="KW-0732">Signal</keyword>
<feature type="region of interest" description="Disordered" evidence="1">
    <location>
        <begin position="39"/>
        <end position="73"/>
    </location>
</feature>
<keyword evidence="4" id="KW-1185">Reference proteome</keyword>
<sequence length="99" mass="10873">MKTSTTRTPVKGSMRARCASAFGFALAIGCILTTPPLRAEDAHRGGQQHSQRHAPRQQVYRHEDQRHGNNYNNQDYAYGAPPVVYAPAVVPGISLFVPL</sequence>
<proteinExistence type="predicted"/>
<feature type="chain" id="PRO_5040748670" description="PXPV repeat-containing protein" evidence="2">
    <location>
        <begin position="28"/>
        <end position="99"/>
    </location>
</feature>
<protein>
    <recommendedName>
        <fullName evidence="5">PXPV repeat-containing protein</fullName>
    </recommendedName>
</protein>
<gene>
    <name evidence="3" type="ORF">L5014_24800</name>
</gene>